<dbReference type="InterPro" id="IPR036388">
    <property type="entry name" value="WH-like_DNA-bd_sf"/>
</dbReference>
<evidence type="ECO:0000259" key="2">
    <source>
        <dbReference type="Pfam" id="PF10400"/>
    </source>
</evidence>
<dbReference type="InterPro" id="IPR036390">
    <property type="entry name" value="WH_DNA-bd_sf"/>
</dbReference>
<dbReference type="Gene3D" id="1.10.10.10">
    <property type="entry name" value="Winged helix-like DNA-binding domain superfamily/Winged helix DNA-binding domain"/>
    <property type="match status" value="1"/>
</dbReference>
<protein>
    <submittedName>
        <fullName evidence="3">PadR family transcriptional regulator</fullName>
    </submittedName>
</protein>
<reference evidence="3 4" key="1">
    <citation type="journal article" date="2015" name="Int. J. Syst. Evol. Microbiol.">
        <title>Halomonas salicampi sp. nov., a halotolerant and alkalitolerant bacterium isolated from a saltern soil.</title>
        <authorList>
            <person name="Lee J.C."/>
            <person name="Kim Y.S."/>
            <person name="Yun B.S."/>
            <person name="Whang K.S."/>
        </authorList>
    </citation>
    <scope>NUCLEOTIDE SEQUENCE [LARGE SCALE GENOMIC DNA]</scope>
    <source>
        <strain evidence="3 4">BH103</strain>
    </source>
</reference>
<name>A0A7Z0RTP1_9GAMM</name>
<feature type="domain" description="Transcription regulator PadR C-terminal" evidence="2">
    <location>
        <begin position="92"/>
        <end position="173"/>
    </location>
</feature>
<dbReference type="PANTHER" id="PTHR43252">
    <property type="entry name" value="TRANSCRIPTIONAL REGULATOR YQJI"/>
    <property type="match status" value="1"/>
</dbReference>
<dbReference type="Pfam" id="PF03551">
    <property type="entry name" value="PadR"/>
    <property type="match status" value="1"/>
</dbReference>
<organism evidence="3 4">
    <name type="scientific">Vreelandella salicampi</name>
    <dbReference type="NCBI Taxonomy" id="1449798"/>
    <lineage>
        <taxon>Bacteria</taxon>
        <taxon>Pseudomonadati</taxon>
        <taxon>Pseudomonadota</taxon>
        <taxon>Gammaproteobacteria</taxon>
        <taxon>Oceanospirillales</taxon>
        <taxon>Halomonadaceae</taxon>
        <taxon>Vreelandella</taxon>
    </lineage>
</organism>
<dbReference type="SUPFAM" id="SSF46785">
    <property type="entry name" value="Winged helix' DNA-binding domain"/>
    <property type="match status" value="1"/>
</dbReference>
<accession>A0A7Z0RTP1</accession>
<proteinExistence type="predicted"/>
<evidence type="ECO:0000313" key="4">
    <source>
        <dbReference type="Proteomes" id="UP000586119"/>
    </source>
</evidence>
<sequence length="175" mass="20371">MALKAVLLITLQREPGSGYDVLQRFKTGLAHVWHASHQQIYRELDKLHMAELLSCETIPQQDRPDRKVYRITEEGVAFLETWLAEPLGPQPVRSPLFAKFFAWERWPDEARHAELLALRESLNVRLRSYQAIEATWFADPASLTAEERAPWHTLRLGQRLTQTWLTWIDEVLTDG</sequence>
<dbReference type="EMBL" id="JACCDF010000001">
    <property type="protein sequence ID" value="NYS59619.1"/>
    <property type="molecule type" value="Genomic_DNA"/>
</dbReference>
<evidence type="ECO:0000313" key="3">
    <source>
        <dbReference type="EMBL" id="NYS59619.1"/>
    </source>
</evidence>
<evidence type="ECO:0000259" key="1">
    <source>
        <dbReference type="Pfam" id="PF03551"/>
    </source>
</evidence>
<comment type="caution">
    <text evidence="3">The sequence shown here is derived from an EMBL/GenBank/DDBJ whole genome shotgun (WGS) entry which is preliminary data.</text>
</comment>
<keyword evidence="4" id="KW-1185">Reference proteome</keyword>
<dbReference type="AlphaFoldDB" id="A0A7Z0RTP1"/>
<gene>
    <name evidence="3" type="ORF">HZS81_02415</name>
</gene>
<dbReference type="PANTHER" id="PTHR43252:SF4">
    <property type="entry name" value="TRANSCRIPTIONAL REGULATORY PROTEIN"/>
    <property type="match status" value="1"/>
</dbReference>
<feature type="domain" description="Transcription regulator PadR N-terminal" evidence="1">
    <location>
        <begin position="7"/>
        <end position="80"/>
    </location>
</feature>
<dbReference type="Pfam" id="PF10400">
    <property type="entry name" value="Vir_act_alpha_C"/>
    <property type="match status" value="1"/>
</dbReference>
<dbReference type="RefSeq" id="WP_179928933.1">
    <property type="nucleotide sequence ID" value="NZ_JACCDF010000001.1"/>
</dbReference>
<dbReference type="Proteomes" id="UP000586119">
    <property type="component" value="Unassembled WGS sequence"/>
</dbReference>
<dbReference type="InterPro" id="IPR005149">
    <property type="entry name" value="Tscrpt_reg_PadR_N"/>
</dbReference>
<dbReference type="Gene3D" id="6.10.140.190">
    <property type="match status" value="1"/>
</dbReference>
<dbReference type="InterPro" id="IPR018309">
    <property type="entry name" value="Tscrpt_reg_PadR_C"/>
</dbReference>